<evidence type="ECO:0000313" key="14">
    <source>
        <dbReference type="Proteomes" id="UP000824205"/>
    </source>
</evidence>
<organism evidence="13 14">
    <name type="scientific">Candidatus Eubacterium faecipullorum</name>
    <dbReference type="NCBI Taxonomy" id="2838571"/>
    <lineage>
        <taxon>Bacteria</taxon>
        <taxon>Bacillati</taxon>
        <taxon>Bacillota</taxon>
        <taxon>Clostridia</taxon>
        <taxon>Eubacteriales</taxon>
        <taxon>Eubacteriaceae</taxon>
        <taxon>Eubacterium</taxon>
    </lineage>
</organism>
<comment type="caution">
    <text evidence="13">The sequence shown here is derived from an EMBL/GenBank/DDBJ whole genome shotgun (WGS) entry which is preliminary data.</text>
</comment>
<comment type="catalytic activity">
    <reaction evidence="1">
        <text>Hydrolyzes single-stranded DNA or mismatched double-stranded DNA and polynucleotides, releasing free uracil.</text>
        <dbReference type="EC" id="3.2.2.27"/>
    </reaction>
</comment>
<dbReference type="CDD" id="cd10030">
    <property type="entry name" value="UDG-F4_TTUDGA_SPO1dp_like"/>
    <property type="match status" value="1"/>
</dbReference>
<reference evidence="13" key="2">
    <citation type="submission" date="2021-04" db="EMBL/GenBank/DDBJ databases">
        <authorList>
            <person name="Gilroy R."/>
        </authorList>
    </citation>
    <scope>NUCLEOTIDE SEQUENCE</scope>
    <source>
        <strain evidence="13">421</strain>
    </source>
</reference>
<name>A0A9D1UES0_9FIRM</name>
<evidence type="ECO:0000313" key="13">
    <source>
        <dbReference type="EMBL" id="HIW85139.1"/>
    </source>
</evidence>
<dbReference type="PANTHER" id="PTHR33693:SF1">
    <property type="entry name" value="TYPE-4 URACIL-DNA GLYCOSYLASE"/>
    <property type="match status" value="1"/>
</dbReference>
<dbReference type="PANTHER" id="PTHR33693">
    <property type="entry name" value="TYPE-5 URACIL-DNA GLYCOSYLASE"/>
    <property type="match status" value="1"/>
</dbReference>
<evidence type="ECO:0000256" key="1">
    <source>
        <dbReference type="ARBA" id="ARBA00001400"/>
    </source>
</evidence>
<dbReference type="InterPro" id="IPR005273">
    <property type="entry name" value="Ura-DNA_glyco_family4"/>
</dbReference>
<dbReference type="SMART" id="SM00987">
    <property type="entry name" value="UreE_C"/>
    <property type="match status" value="1"/>
</dbReference>
<dbReference type="NCBIfam" id="TIGR00758">
    <property type="entry name" value="UDG_fam4"/>
    <property type="match status" value="1"/>
</dbReference>
<dbReference type="GO" id="GO:0006281">
    <property type="term" value="P:DNA repair"/>
    <property type="evidence" value="ECO:0007669"/>
    <property type="project" value="UniProtKB-KW"/>
</dbReference>
<dbReference type="Gene3D" id="3.40.470.10">
    <property type="entry name" value="Uracil-DNA glycosylase-like domain"/>
    <property type="match status" value="1"/>
</dbReference>
<feature type="domain" description="Uracil-DNA glycosylase-like" evidence="12">
    <location>
        <begin position="29"/>
        <end position="176"/>
    </location>
</feature>
<dbReference type="InterPro" id="IPR051536">
    <property type="entry name" value="UDG_Type-4/5"/>
</dbReference>
<evidence type="ECO:0000259" key="12">
    <source>
        <dbReference type="SMART" id="SM00986"/>
    </source>
</evidence>
<evidence type="ECO:0000256" key="4">
    <source>
        <dbReference type="ARBA" id="ARBA00019403"/>
    </source>
</evidence>
<proteinExistence type="inferred from homology"/>
<dbReference type="GO" id="GO:0051539">
    <property type="term" value="F:4 iron, 4 sulfur cluster binding"/>
    <property type="evidence" value="ECO:0007669"/>
    <property type="project" value="UniProtKB-KW"/>
</dbReference>
<gene>
    <name evidence="13" type="ORF">IAA48_01450</name>
</gene>
<evidence type="ECO:0000256" key="8">
    <source>
        <dbReference type="ARBA" id="ARBA00022801"/>
    </source>
</evidence>
<keyword evidence="9" id="KW-0408">Iron</keyword>
<evidence type="ECO:0000256" key="11">
    <source>
        <dbReference type="ARBA" id="ARBA00023204"/>
    </source>
</evidence>
<keyword evidence="6" id="KW-0479">Metal-binding</keyword>
<dbReference type="InterPro" id="IPR005122">
    <property type="entry name" value="Uracil-DNA_glycosylase-like"/>
</dbReference>
<keyword evidence="8" id="KW-0378">Hydrolase</keyword>
<evidence type="ECO:0000256" key="7">
    <source>
        <dbReference type="ARBA" id="ARBA00022763"/>
    </source>
</evidence>
<accession>A0A9D1UES0</accession>
<dbReference type="SMART" id="SM00986">
    <property type="entry name" value="UDG"/>
    <property type="match status" value="1"/>
</dbReference>
<dbReference type="EMBL" id="DXGE01000006">
    <property type="protein sequence ID" value="HIW85139.1"/>
    <property type="molecule type" value="Genomic_DNA"/>
</dbReference>
<sequence length="189" mass="21543">MKMTLDELEKECKNCRKCSLCEGRTNLVFGEGKKDADIMLIGEGPGENEDLQGRPFVGRSGQLLDNFLAAVDLSREKNVYIANMVKCRPPKNRDPKPEEQDTCIAWLREQFKIIRPKIIVCVGRISAQKLISPDFRVTKEHGVFIEKNGVLMMGTYHPAAILRNPNNKELAFQDWLALRNKIRELDISI</sequence>
<dbReference type="GO" id="GO:0046872">
    <property type="term" value="F:metal ion binding"/>
    <property type="evidence" value="ECO:0007669"/>
    <property type="project" value="UniProtKB-KW"/>
</dbReference>
<comment type="similarity">
    <text evidence="2">Belongs to the uracil-DNA glycosylase (UDG) superfamily. Type 4 (UDGa) family.</text>
</comment>
<dbReference type="SUPFAM" id="SSF52141">
    <property type="entry name" value="Uracil-DNA glycosylase-like"/>
    <property type="match status" value="1"/>
</dbReference>
<evidence type="ECO:0000256" key="2">
    <source>
        <dbReference type="ARBA" id="ARBA00006521"/>
    </source>
</evidence>
<dbReference type="AlphaFoldDB" id="A0A9D1UES0"/>
<dbReference type="EC" id="3.2.2.27" evidence="3"/>
<evidence type="ECO:0000256" key="5">
    <source>
        <dbReference type="ARBA" id="ARBA00022485"/>
    </source>
</evidence>
<evidence type="ECO:0000256" key="6">
    <source>
        <dbReference type="ARBA" id="ARBA00022723"/>
    </source>
</evidence>
<keyword evidence="5" id="KW-0004">4Fe-4S</keyword>
<reference evidence="13" key="1">
    <citation type="journal article" date="2021" name="PeerJ">
        <title>Extensive microbial diversity within the chicken gut microbiome revealed by metagenomics and culture.</title>
        <authorList>
            <person name="Gilroy R."/>
            <person name="Ravi A."/>
            <person name="Getino M."/>
            <person name="Pursley I."/>
            <person name="Horton D.L."/>
            <person name="Alikhan N.F."/>
            <person name="Baker D."/>
            <person name="Gharbi K."/>
            <person name="Hall N."/>
            <person name="Watson M."/>
            <person name="Adriaenssens E.M."/>
            <person name="Foster-Nyarko E."/>
            <person name="Jarju S."/>
            <person name="Secka A."/>
            <person name="Antonio M."/>
            <person name="Oren A."/>
            <person name="Chaudhuri R.R."/>
            <person name="La Ragione R."/>
            <person name="Hildebrand F."/>
            <person name="Pallen M.J."/>
        </authorList>
    </citation>
    <scope>NUCLEOTIDE SEQUENCE</scope>
    <source>
        <strain evidence="13">421</strain>
    </source>
</reference>
<dbReference type="Pfam" id="PF03167">
    <property type="entry name" value="UDG"/>
    <property type="match status" value="1"/>
</dbReference>
<dbReference type="InterPro" id="IPR036895">
    <property type="entry name" value="Uracil-DNA_glycosylase-like_sf"/>
</dbReference>
<evidence type="ECO:0000256" key="9">
    <source>
        <dbReference type="ARBA" id="ARBA00023004"/>
    </source>
</evidence>
<evidence type="ECO:0000256" key="3">
    <source>
        <dbReference type="ARBA" id="ARBA00012030"/>
    </source>
</evidence>
<protein>
    <recommendedName>
        <fullName evidence="4">Type-4 uracil-DNA glycosylase</fullName>
        <ecNumber evidence="3">3.2.2.27</ecNumber>
    </recommendedName>
</protein>
<dbReference type="Proteomes" id="UP000824205">
    <property type="component" value="Unassembled WGS sequence"/>
</dbReference>
<dbReference type="GO" id="GO:0004844">
    <property type="term" value="F:uracil DNA N-glycosylase activity"/>
    <property type="evidence" value="ECO:0007669"/>
    <property type="project" value="UniProtKB-EC"/>
</dbReference>
<evidence type="ECO:0000256" key="10">
    <source>
        <dbReference type="ARBA" id="ARBA00023014"/>
    </source>
</evidence>
<keyword evidence="11" id="KW-0234">DNA repair</keyword>
<keyword evidence="7" id="KW-0227">DNA damage</keyword>
<keyword evidence="10" id="KW-0411">Iron-sulfur</keyword>